<evidence type="ECO:0000313" key="3">
    <source>
        <dbReference type="Proteomes" id="UP000594468"/>
    </source>
</evidence>
<feature type="transmembrane region" description="Helical" evidence="1">
    <location>
        <begin position="69"/>
        <end position="86"/>
    </location>
</feature>
<organism evidence="2 3">
    <name type="scientific">Phototrophicus methaneseepsis</name>
    <dbReference type="NCBI Taxonomy" id="2710758"/>
    <lineage>
        <taxon>Bacteria</taxon>
        <taxon>Bacillati</taxon>
        <taxon>Chloroflexota</taxon>
        <taxon>Candidatus Thermofontia</taxon>
        <taxon>Phototrophicales</taxon>
        <taxon>Phototrophicaceae</taxon>
        <taxon>Phototrophicus</taxon>
    </lineage>
</organism>
<dbReference type="KEGG" id="pmet:G4Y79_18335"/>
<evidence type="ECO:0000256" key="1">
    <source>
        <dbReference type="SAM" id="Phobius"/>
    </source>
</evidence>
<keyword evidence="1" id="KW-0812">Transmembrane</keyword>
<evidence type="ECO:0000313" key="2">
    <source>
        <dbReference type="EMBL" id="QPC81632.1"/>
    </source>
</evidence>
<sequence length="156" mass="18462">MTSVFIGSGILLVILLRSVLVVIGLYKDPILSSFEKYGEESVYSPMMALIIWAFIFLSYHLIIFVESSLLKIVIVVVSLVIFHTLFTNRDLLRQYNTVFRLFPRWYAQLSQRTSREERRRIAYLWLRLPLRTRLLYNTNDFYFNQWADLVLLSVAN</sequence>
<keyword evidence="1" id="KW-1133">Transmembrane helix</keyword>
<feature type="transmembrane region" description="Helical" evidence="1">
    <location>
        <begin position="46"/>
        <end position="63"/>
    </location>
</feature>
<dbReference type="Proteomes" id="UP000594468">
    <property type="component" value="Chromosome"/>
</dbReference>
<reference evidence="2 3" key="1">
    <citation type="submission" date="2020-02" db="EMBL/GenBank/DDBJ databases">
        <authorList>
            <person name="Zheng R.K."/>
            <person name="Sun C.M."/>
        </authorList>
    </citation>
    <scope>NUCLEOTIDE SEQUENCE [LARGE SCALE GENOMIC DNA]</scope>
    <source>
        <strain evidence="3">rifampicinis</strain>
    </source>
</reference>
<dbReference type="AlphaFoldDB" id="A0A7S8E781"/>
<gene>
    <name evidence="2" type="ORF">G4Y79_18335</name>
</gene>
<protein>
    <submittedName>
        <fullName evidence="2">Uncharacterized protein</fullName>
    </submittedName>
</protein>
<keyword evidence="3" id="KW-1185">Reference proteome</keyword>
<feature type="transmembrane region" description="Helical" evidence="1">
    <location>
        <begin position="6"/>
        <end position="26"/>
    </location>
</feature>
<dbReference type="RefSeq" id="WP_195169703.1">
    <property type="nucleotide sequence ID" value="NZ_CP062983.1"/>
</dbReference>
<keyword evidence="1" id="KW-0472">Membrane</keyword>
<accession>A0A7S8E781</accession>
<name>A0A7S8E781_9CHLR</name>
<dbReference type="EMBL" id="CP062983">
    <property type="protein sequence ID" value="QPC81632.1"/>
    <property type="molecule type" value="Genomic_DNA"/>
</dbReference>
<proteinExistence type="predicted"/>